<dbReference type="Gene3D" id="3.30.428.70">
    <property type="match status" value="1"/>
</dbReference>
<dbReference type="Pfam" id="PF19327">
    <property type="entry name" value="Ap4A_phos_N"/>
    <property type="match status" value="1"/>
</dbReference>
<dbReference type="InterPro" id="IPR019200">
    <property type="entry name" value="ATP_adenylylTrfase_C"/>
</dbReference>
<reference evidence="4" key="1">
    <citation type="submission" date="2023-03" db="EMBL/GenBank/DDBJ databases">
        <title>Complete genome of Cladonia borealis.</title>
        <authorList>
            <person name="Park H."/>
        </authorList>
    </citation>
    <scope>NUCLEOTIDE SEQUENCE</scope>
    <source>
        <strain evidence="4">ANT050790</strain>
    </source>
</reference>
<feature type="domain" description="Ap4A phosphorylase 1/2 N-terminal" evidence="3">
    <location>
        <begin position="12"/>
        <end position="180"/>
    </location>
</feature>
<dbReference type="InterPro" id="IPR009163">
    <property type="entry name" value="Ap4A_phos1/2"/>
</dbReference>
<dbReference type="GO" id="GO:0009117">
    <property type="term" value="P:nucleotide metabolic process"/>
    <property type="evidence" value="ECO:0007669"/>
    <property type="project" value="InterPro"/>
</dbReference>
<name>A0AA39R829_9LECA</name>
<dbReference type="PANTHER" id="PTHR38420">
    <property type="entry name" value="AP-4-A PHOSPHORYLASE II"/>
    <property type="match status" value="1"/>
</dbReference>
<dbReference type="AlphaFoldDB" id="A0AA39R829"/>
<evidence type="ECO:0000313" key="4">
    <source>
        <dbReference type="EMBL" id="KAK0515510.1"/>
    </source>
</evidence>
<dbReference type="InterPro" id="IPR036265">
    <property type="entry name" value="HIT-like_sf"/>
</dbReference>
<dbReference type="GO" id="GO:0005524">
    <property type="term" value="F:ATP binding"/>
    <property type="evidence" value="ECO:0007669"/>
    <property type="project" value="InterPro"/>
</dbReference>
<gene>
    <name evidence="4" type="ORF">JMJ35_001544</name>
</gene>
<proteinExistence type="predicted"/>
<evidence type="ECO:0000313" key="5">
    <source>
        <dbReference type="Proteomes" id="UP001166286"/>
    </source>
</evidence>
<dbReference type="Proteomes" id="UP001166286">
    <property type="component" value="Unassembled WGS sequence"/>
</dbReference>
<accession>A0AA39R829</accession>
<comment type="caution">
    <text evidence="4">The sequence shown here is derived from an EMBL/GenBank/DDBJ whole genome shotgun (WGS) entry which is preliminary data.</text>
</comment>
<organism evidence="4 5">
    <name type="scientific">Cladonia borealis</name>
    <dbReference type="NCBI Taxonomy" id="184061"/>
    <lineage>
        <taxon>Eukaryota</taxon>
        <taxon>Fungi</taxon>
        <taxon>Dikarya</taxon>
        <taxon>Ascomycota</taxon>
        <taxon>Pezizomycotina</taxon>
        <taxon>Lecanoromycetes</taxon>
        <taxon>OSLEUM clade</taxon>
        <taxon>Lecanoromycetidae</taxon>
        <taxon>Lecanorales</taxon>
        <taxon>Lecanorineae</taxon>
        <taxon>Cladoniaceae</taxon>
        <taxon>Cladonia</taxon>
    </lineage>
</organism>
<dbReference type="PANTHER" id="PTHR38420:SF3">
    <property type="entry name" value="5',5'''-P-1,P-4-TETRAPHOSPHATE PHOSPHORYLASE 2"/>
    <property type="match status" value="1"/>
</dbReference>
<feature type="compositionally biased region" description="Basic and acidic residues" evidence="1">
    <location>
        <begin position="57"/>
        <end position="76"/>
    </location>
</feature>
<dbReference type="GO" id="GO:0003877">
    <property type="term" value="F:ATP:ADP adenylyltransferase activity"/>
    <property type="evidence" value="ECO:0007669"/>
    <property type="project" value="InterPro"/>
</dbReference>
<dbReference type="InterPro" id="IPR045759">
    <property type="entry name" value="Ap4A_phos1/2_N"/>
</dbReference>
<keyword evidence="5" id="KW-1185">Reference proteome</keyword>
<dbReference type="EMBL" id="JAFEKC020000003">
    <property type="protein sequence ID" value="KAK0515510.1"/>
    <property type="molecule type" value="Genomic_DNA"/>
</dbReference>
<protein>
    <submittedName>
        <fullName evidence="4">Uncharacterized protein</fullName>
    </submittedName>
</protein>
<evidence type="ECO:0000259" key="3">
    <source>
        <dbReference type="Pfam" id="PF19327"/>
    </source>
</evidence>
<dbReference type="SUPFAM" id="SSF54197">
    <property type="entry name" value="HIT-like"/>
    <property type="match status" value="1"/>
</dbReference>
<evidence type="ECO:0000259" key="2">
    <source>
        <dbReference type="Pfam" id="PF09830"/>
    </source>
</evidence>
<evidence type="ECO:0000256" key="1">
    <source>
        <dbReference type="SAM" id="MobiDB-lite"/>
    </source>
</evidence>
<feature type="domain" description="ATP adenylyltransferase C-terminal" evidence="2">
    <location>
        <begin position="202"/>
        <end position="324"/>
    </location>
</feature>
<feature type="region of interest" description="Disordered" evidence="1">
    <location>
        <begin position="57"/>
        <end position="77"/>
    </location>
</feature>
<dbReference type="InterPro" id="IPR043171">
    <property type="entry name" value="Ap4A_phos1/2-like"/>
</dbReference>
<dbReference type="Pfam" id="PF09830">
    <property type="entry name" value="ATP_transf"/>
    <property type="match status" value="1"/>
</dbReference>
<sequence>MPITSLGLAEGLPALVEQKYVIAEAENALTFSETQLAILHLDTIHFQLRFCPALSKKPVDDRSHPPDSARTPKPDPFENPTGALLIAQIPVHKPTHSLVLNKYPVIPQHSILATITYKEQTHLLEIGDLEVAYACLTAWEADSAGSTPERRLFAFFNSGKHSGASQAHRHIQFLPIEQMGSSLSWKPLIDLMNEPHYEATEELPFTYFHTSIHKYPDPADLMEKYVMLYHKAEAARLGKVTYSNRANISYNLAMTTTAMAICPRTSESARLAGATSNEDQSSGVVAVNGTILAGTLMVKTKSEWDRLRQNPEQLRDLLRSVGVPGDT</sequence>